<sequence>MRQAEQHFVGRRKTSIAKVFVRPGKGNIFVNKTPLHLFGELFRSKILTPLKLLPEFWKSHDFYISVKGGGVSSSADAAAIAISKAAAKLTAEGRSVISGYDRYLLVDDPRQAEPKKPNRRSARRFKQKSYR</sequence>
<reference evidence="4" key="1">
    <citation type="journal article" date="2020" name="mSystems">
        <title>Genome- and Community-Level Interaction Insights into Carbon Utilization and Element Cycling Functions of Hydrothermarchaeota in Hydrothermal Sediment.</title>
        <authorList>
            <person name="Zhou Z."/>
            <person name="Liu Y."/>
            <person name="Xu W."/>
            <person name="Pan J."/>
            <person name="Luo Z.H."/>
            <person name="Li M."/>
        </authorList>
    </citation>
    <scope>NUCLEOTIDE SEQUENCE [LARGE SCALE GENOMIC DNA]</scope>
    <source>
        <strain evidence="4">SpSt-1056</strain>
    </source>
</reference>
<dbReference type="InterPro" id="IPR014721">
    <property type="entry name" value="Ribsml_uS5_D2-typ_fold_subgr"/>
</dbReference>
<dbReference type="InterPro" id="IPR020568">
    <property type="entry name" value="Ribosomal_Su5_D2-typ_SF"/>
</dbReference>
<comment type="caution">
    <text evidence="4">The sequence shown here is derived from an EMBL/GenBank/DDBJ whole genome shotgun (WGS) entry which is preliminary data.</text>
</comment>
<gene>
    <name evidence="4" type="primary">rpsI</name>
    <name evidence="4" type="ORF">ENM11_07575</name>
</gene>
<dbReference type="GO" id="GO:0003723">
    <property type="term" value="F:RNA binding"/>
    <property type="evidence" value="ECO:0007669"/>
    <property type="project" value="TreeGrafter"/>
</dbReference>
<dbReference type="PANTHER" id="PTHR21569:SF16">
    <property type="entry name" value="RIBOSOMAL PROTEIN S16"/>
    <property type="match status" value="1"/>
</dbReference>
<dbReference type="Pfam" id="PF00380">
    <property type="entry name" value="Ribosomal_S9"/>
    <property type="match status" value="1"/>
</dbReference>
<dbReference type="SUPFAM" id="SSF54211">
    <property type="entry name" value="Ribosomal protein S5 domain 2-like"/>
    <property type="match status" value="1"/>
</dbReference>
<dbReference type="GO" id="GO:0022627">
    <property type="term" value="C:cytosolic small ribosomal subunit"/>
    <property type="evidence" value="ECO:0007669"/>
    <property type="project" value="TreeGrafter"/>
</dbReference>
<dbReference type="Gene3D" id="3.30.230.10">
    <property type="match status" value="1"/>
</dbReference>
<dbReference type="InterPro" id="IPR000754">
    <property type="entry name" value="Ribosomal_uS9"/>
</dbReference>
<dbReference type="GO" id="GO:0006412">
    <property type="term" value="P:translation"/>
    <property type="evidence" value="ECO:0007669"/>
    <property type="project" value="InterPro"/>
</dbReference>
<dbReference type="PANTHER" id="PTHR21569">
    <property type="entry name" value="RIBOSOMAL PROTEIN S9"/>
    <property type="match status" value="1"/>
</dbReference>
<feature type="compositionally biased region" description="Basic residues" evidence="3">
    <location>
        <begin position="117"/>
        <end position="131"/>
    </location>
</feature>
<accession>A0A7C5Q7F8</accession>
<evidence type="ECO:0000313" key="4">
    <source>
        <dbReference type="EMBL" id="HHK68987.1"/>
    </source>
</evidence>
<keyword evidence="1 4" id="KW-0689">Ribosomal protein</keyword>
<name>A0A7C5Q7F8_CALS0</name>
<dbReference type="GO" id="GO:0003735">
    <property type="term" value="F:structural constituent of ribosome"/>
    <property type="evidence" value="ECO:0007669"/>
    <property type="project" value="InterPro"/>
</dbReference>
<keyword evidence="2" id="KW-0687">Ribonucleoprotein</keyword>
<organism evidence="4">
    <name type="scientific">Caldiarchaeum subterraneum</name>
    <dbReference type="NCBI Taxonomy" id="311458"/>
    <lineage>
        <taxon>Archaea</taxon>
        <taxon>Nitrososphaerota</taxon>
        <taxon>Candidatus Caldarchaeales</taxon>
        <taxon>Candidatus Caldarchaeaceae</taxon>
        <taxon>Candidatus Caldarchaeum</taxon>
    </lineage>
</organism>
<protein>
    <submittedName>
        <fullName evidence="4">30S ribosomal protein S9</fullName>
    </submittedName>
</protein>
<proteinExistence type="predicted"/>
<feature type="region of interest" description="Disordered" evidence="3">
    <location>
        <begin position="109"/>
        <end position="131"/>
    </location>
</feature>
<dbReference type="EMBL" id="DRWN01000064">
    <property type="protein sequence ID" value="HHK68987.1"/>
    <property type="molecule type" value="Genomic_DNA"/>
</dbReference>
<evidence type="ECO:0000256" key="1">
    <source>
        <dbReference type="ARBA" id="ARBA00022980"/>
    </source>
</evidence>
<dbReference type="GO" id="GO:0000462">
    <property type="term" value="P:maturation of SSU-rRNA from tricistronic rRNA transcript (SSU-rRNA, 5.8S rRNA, LSU-rRNA)"/>
    <property type="evidence" value="ECO:0007669"/>
    <property type="project" value="TreeGrafter"/>
</dbReference>
<evidence type="ECO:0000256" key="3">
    <source>
        <dbReference type="SAM" id="MobiDB-lite"/>
    </source>
</evidence>
<dbReference type="AlphaFoldDB" id="A0A7C5Q7F8"/>
<evidence type="ECO:0000256" key="2">
    <source>
        <dbReference type="ARBA" id="ARBA00023274"/>
    </source>
</evidence>